<proteinExistence type="predicted"/>
<reference evidence="2" key="1">
    <citation type="submission" date="2023-11" db="EMBL/GenBank/DDBJ databases">
        <title>Genome sequence of Cyanobacterium aponinum BCRC AL20115.</title>
        <authorList>
            <person name="Chang H.-Y."/>
            <person name="Lin K.-M."/>
            <person name="Hsueh H.-T."/>
            <person name="Chu H.-A."/>
            <person name="Kuo C.-H."/>
        </authorList>
    </citation>
    <scope>NUCLEOTIDE SEQUENCE</scope>
    <source>
        <strain evidence="2">AL20115</strain>
    </source>
</reference>
<dbReference type="EMBL" id="CP138348">
    <property type="protein sequence ID" value="WPF87702.1"/>
    <property type="molecule type" value="Genomic_DNA"/>
</dbReference>
<dbReference type="RefSeq" id="WP_320001167.1">
    <property type="nucleotide sequence ID" value="NZ_CP138348.1"/>
</dbReference>
<feature type="region of interest" description="Disordered" evidence="1">
    <location>
        <begin position="67"/>
        <end position="152"/>
    </location>
</feature>
<sequence length="361" mass="41673">MTNKNDSSPTPIYYVSPTGKVHAQTCRYCQPDKDGWKTIDSLQTALEQEYQLCRLCCPSEEEIVKLQVKSDSQDKSTEEKPTTKVSSDKNQETSETFSESSQDKTKDKAKDKLTKNKEENQPVNNKEKQTKEKKNKTNFSSEKNQKDKPPVEKKRYKILAGNGCHQAIAEVRGMLIPPGEGEKSFHLILPDGTQLEATFKNSRILWLAHNKPELLGDHWFRGYPKMKDNKLVSLQIIAWDGTMPTNPRGEESWEFTGVWTLQKNITVQRSMMLEDVRKIAKETGFIKKFKYTFINSFDWVKNKKLWAGYVYKVLCKRKGDVLEIKKVIPYACPRIKPVPKTNNFKGKKPFNKNIKPSFHNK</sequence>
<feature type="compositionally biased region" description="Basic and acidic residues" evidence="1">
    <location>
        <begin position="71"/>
        <end position="92"/>
    </location>
</feature>
<organism evidence="2">
    <name type="scientific">Cyanobacterium aponinum AL20115</name>
    <dbReference type="NCBI Taxonomy" id="3090662"/>
    <lineage>
        <taxon>Bacteria</taxon>
        <taxon>Bacillati</taxon>
        <taxon>Cyanobacteriota</taxon>
        <taxon>Cyanophyceae</taxon>
        <taxon>Oscillatoriophycideae</taxon>
        <taxon>Chroococcales</taxon>
        <taxon>Geminocystaceae</taxon>
        <taxon>Cyanobacterium</taxon>
    </lineage>
</organism>
<protein>
    <submittedName>
        <fullName evidence="2">Uncharacterized protein</fullName>
    </submittedName>
</protein>
<dbReference type="AlphaFoldDB" id="A0AAF0ZCX8"/>
<accession>A0AAF0ZCX8</accession>
<evidence type="ECO:0000256" key="1">
    <source>
        <dbReference type="SAM" id="MobiDB-lite"/>
    </source>
</evidence>
<feature type="compositionally biased region" description="Basic and acidic residues" evidence="1">
    <location>
        <begin position="101"/>
        <end position="132"/>
    </location>
</feature>
<evidence type="ECO:0000313" key="2">
    <source>
        <dbReference type="EMBL" id="WPF87702.1"/>
    </source>
</evidence>
<feature type="compositionally biased region" description="Basic and acidic residues" evidence="1">
    <location>
        <begin position="143"/>
        <end position="152"/>
    </location>
</feature>
<name>A0AAF0ZCX8_9CHRO</name>
<gene>
    <name evidence="2" type="ORF">SAY89_12950</name>
</gene>